<dbReference type="InterPro" id="IPR052553">
    <property type="entry name" value="CbiG_hydrolase"/>
</dbReference>
<organism evidence="3 4">
    <name type="scientific">Methanobacterium formicicum</name>
    <dbReference type="NCBI Taxonomy" id="2162"/>
    <lineage>
        <taxon>Archaea</taxon>
        <taxon>Methanobacteriati</taxon>
        <taxon>Methanobacteriota</taxon>
        <taxon>Methanomada group</taxon>
        <taxon>Methanobacteria</taxon>
        <taxon>Methanobacteriales</taxon>
        <taxon>Methanobacteriaceae</taxon>
        <taxon>Methanobacterium</taxon>
    </lineage>
</organism>
<dbReference type="GeneID" id="24793559"/>
<protein>
    <submittedName>
        <fullName evidence="3">Cobalamin biosynthesis protein CbiG</fullName>
    </submittedName>
</protein>
<feature type="domain" description="CobE/GbiG C-terminal" evidence="1">
    <location>
        <begin position="229"/>
        <end position="349"/>
    </location>
</feature>
<dbReference type="SUPFAM" id="SSF159672">
    <property type="entry name" value="CbiG N-terminal domain-like"/>
    <property type="match status" value="1"/>
</dbReference>
<dbReference type="Gene3D" id="3.40.50.11220">
    <property type="match status" value="1"/>
</dbReference>
<dbReference type="InterPro" id="IPR002750">
    <property type="entry name" value="CobE/GbiG_C"/>
</dbReference>
<dbReference type="KEGG" id="mfc:BRM9_2385"/>
<dbReference type="Pfam" id="PF11760">
    <property type="entry name" value="CbiG_N"/>
    <property type="match status" value="1"/>
</dbReference>
<dbReference type="InterPro" id="IPR021744">
    <property type="entry name" value="CbiG_N"/>
</dbReference>
<evidence type="ECO:0000313" key="4">
    <source>
        <dbReference type="Proteomes" id="UP000029661"/>
    </source>
</evidence>
<reference evidence="3 4" key="1">
    <citation type="submission" date="2013-12" db="EMBL/GenBank/DDBJ databases">
        <title>The complete genome sequence of Methanobacterium sp. BRM9.</title>
        <authorList>
            <consortium name="Pastoral Greenhouse Gas Research Consortium"/>
            <person name="Kelly W.J."/>
            <person name="Leahy S.C."/>
            <person name="Perry R."/>
            <person name="Li D."/>
            <person name="Altermann E."/>
            <person name="Lambie S.C."/>
            <person name="Attwood G.T."/>
        </authorList>
    </citation>
    <scope>NUCLEOTIDE SEQUENCE [LARGE SCALE GENOMIC DNA]</scope>
    <source>
        <strain evidence="3 4">BRM9</strain>
    </source>
</reference>
<dbReference type="InterPro" id="IPR038029">
    <property type="entry name" value="GbiG_N_sf"/>
</dbReference>
<dbReference type="InterPro" id="IPR036518">
    <property type="entry name" value="CobE/GbiG_C_sf"/>
</dbReference>
<evidence type="ECO:0000259" key="1">
    <source>
        <dbReference type="Pfam" id="PF01890"/>
    </source>
</evidence>
<evidence type="ECO:0000313" key="3">
    <source>
        <dbReference type="EMBL" id="AIS33185.1"/>
    </source>
</evidence>
<dbReference type="SUPFAM" id="SSF159664">
    <property type="entry name" value="CobE/GbiG C-terminal domain-like"/>
    <property type="match status" value="1"/>
</dbReference>
<dbReference type="EMBL" id="CP006933">
    <property type="protein sequence ID" value="AIS33185.1"/>
    <property type="molecule type" value="Genomic_DNA"/>
</dbReference>
<sequence length="355" mass="39132">MRFAIISVTEEGKKIASDLEFDLKNDPTVLKVDVFHKNVNETFRDLFNDYDCWIAIMATGIVVRTLCPHIKSKLSDPAVLVISENRKHVISLLSGHLGGGNQLSIKVAGIIGAVPVITTSTDLKGRIGIDSLARQYWLDIKEPKLIKEVNQLIAEDYKVDLYIPPSFRFLENHPLVGMSYKIHIWDESFIKAVLPRELNVSKESKRKSEENRGVGIESDKTLDLHPRLLVAGLGSKKGVTGDRVFFAIRSALQNLYLPLERLDALATAEVKKDETGILETAAKSDLPLNIVPLREIAHFEHPDCTPSPLVQREFGVQGVCEPASLITAGPGSHLLLRKTAYNGVTVAIAVSSGND</sequence>
<dbReference type="STRING" id="2162.BRM9_2385"/>
<dbReference type="Proteomes" id="UP000029661">
    <property type="component" value="Chromosome"/>
</dbReference>
<dbReference type="PANTHER" id="PTHR37477">
    <property type="entry name" value="COBALT-PRECORRIN-5A HYDROLASE"/>
    <property type="match status" value="1"/>
</dbReference>
<dbReference type="Pfam" id="PF01890">
    <property type="entry name" value="CbiG_C"/>
    <property type="match status" value="1"/>
</dbReference>
<dbReference type="AlphaFoldDB" id="A0A089ZI71"/>
<gene>
    <name evidence="3" type="primary">cbiG</name>
    <name evidence="3" type="ORF">BRM9_2385</name>
</gene>
<dbReference type="OrthoDB" id="4722at2157"/>
<dbReference type="Gene3D" id="3.30.420.180">
    <property type="entry name" value="CobE/GbiG C-terminal domain"/>
    <property type="match status" value="1"/>
</dbReference>
<accession>A0A089ZI71</accession>
<dbReference type="GO" id="GO:0009236">
    <property type="term" value="P:cobalamin biosynthetic process"/>
    <property type="evidence" value="ECO:0007669"/>
    <property type="project" value="InterPro"/>
</dbReference>
<name>A0A089ZI71_METFO</name>
<feature type="domain" description="Cobalamin synthesis G N-terminal" evidence="2">
    <location>
        <begin position="42"/>
        <end position="122"/>
    </location>
</feature>
<proteinExistence type="predicted"/>
<dbReference type="RefSeq" id="WP_048085869.1">
    <property type="nucleotide sequence ID" value="NZ_CP006933.1"/>
</dbReference>
<dbReference type="PANTHER" id="PTHR37477:SF1">
    <property type="entry name" value="COBALT-PRECORRIN-5A HYDROLASE"/>
    <property type="match status" value="1"/>
</dbReference>
<evidence type="ECO:0000259" key="2">
    <source>
        <dbReference type="Pfam" id="PF11760"/>
    </source>
</evidence>